<accession>A0A0U5GKE9</accession>
<keyword evidence="9" id="KW-1185">Reference proteome</keyword>
<feature type="transmembrane region" description="Helical" evidence="6">
    <location>
        <begin position="395"/>
        <end position="415"/>
    </location>
</feature>
<feature type="transmembrane region" description="Helical" evidence="6">
    <location>
        <begin position="90"/>
        <end position="114"/>
    </location>
</feature>
<dbReference type="Proteomes" id="UP000054771">
    <property type="component" value="Unassembled WGS sequence"/>
</dbReference>
<feature type="transmembrane region" description="Helical" evidence="6">
    <location>
        <begin position="435"/>
        <end position="452"/>
    </location>
</feature>
<feature type="transmembrane region" description="Helical" evidence="6">
    <location>
        <begin position="208"/>
        <end position="229"/>
    </location>
</feature>
<dbReference type="Pfam" id="PF00083">
    <property type="entry name" value="Sugar_tr"/>
    <property type="match status" value="1"/>
</dbReference>
<comment type="subcellular location">
    <subcellularLocation>
        <location evidence="1">Membrane</location>
        <topology evidence="1">Multi-pass membrane protein</topology>
    </subcellularLocation>
</comment>
<feature type="transmembrane region" description="Helical" evidence="6">
    <location>
        <begin position="298"/>
        <end position="320"/>
    </location>
</feature>
<evidence type="ECO:0000256" key="1">
    <source>
        <dbReference type="ARBA" id="ARBA00004141"/>
    </source>
</evidence>
<dbReference type="InterPro" id="IPR050360">
    <property type="entry name" value="MFS_Sugar_Transporters"/>
</dbReference>
<comment type="similarity">
    <text evidence="2">Belongs to the major facilitator superfamily. Sugar transporter (TC 2.A.1.1) family.</text>
</comment>
<dbReference type="PANTHER" id="PTHR48022:SF17">
    <property type="entry name" value="HEXOSE TRANSPORTER"/>
    <property type="match status" value="1"/>
</dbReference>
<evidence type="ECO:0000256" key="2">
    <source>
        <dbReference type="ARBA" id="ARBA00010992"/>
    </source>
</evidence>
<feature type="domain" description="Major facilitator superfamily (MFS) profile" evidence="7">
    <location>
        <begin position="43"/>
        <end position="486"/>
    </location>
</feature>
<dbReference type="GO" id="GO:0016020">
    <property type="term" value="C:membrane"/>
    <property type="evidence" value="ECO:0007669"/>
    <property type="project" value="UniProtKB-SubCell"/>
</dbReference>
<evidence type="ECO:0000256" key="5">
    <source>
        <dbReference type="ARBA" id="ARBA00023136"/>
    </source>
</evidence>
<dbReference type="GO" id="GO:0005351">
    <property type="term" value="F:carbohydrate:proton symporter activity"/>
    <property type="evidence" value="ECO:0007669"/>
    <property type="project" value="TreeGrafter"/>
</dbReference>
<evidence type="ECO:0000256" key="3">
    <source>
        <dbReference type="ARBA" id="ARBA00022692"/>
    </source>
</evidence>
<dbReference type="EMBL" id="CDMC01000002">
    <property type="protein sequence ID" value="CEN59977.1"/>
    <property type="molecule type" value="Genomic_DNA"/>
</dbReference>
<reference evidence="9" key="1">
    <citation type="journal article" date="2016" name="Genome Announc.">
        <title>Draft genome sequences of fungus Aspergillus calidoustus.</title>
        <authorList>
            <person name="Horn F."/>
            <person name="Linde J."/>
            <person name="Mattern D.J."/>
            <person name="Walther G."/>
            <person name="Guthke R."/>
            <person name="Scherlach K."/>
            <person name="Martin K."/>
            <person name="Brakhage A.A."/>
            <person name="Petzke L."/>
            <person name="Valiante V."/>
        </authorList>
    </citation>
    <scope>NUCLEOTIDE SEQUENCE [LARGE SCALE GENOMIC DNA]</scope>
    <source>
        <strain evidence="9">SF006504</strain>
    </source>
</reference>
<gene>
    <name evidence="8" type="ORF">ASPCAL02418</name>
</gene>
<feature type="transmembrane region" description="Helical" evidence="6">
    <location>
        <begin position="464"/>
        <end position="482"/>
    </location>
</feature>
<keyword evidence="4 6" id="KW-1133">Transmembrane helix</keyword>
<feature type="transmembrane region" description="Helical" evidence="6">
    <location>
        <begin position="177"/>
        <end position="202"/>
    </location>
</feature>
<dbReference type="PROSITE" id="PS50850">
    <property type="entry name" value="MFS"/>
    <property type="match status" value="1"/>
</dbReference>
<dbReference type="InterPro" id="IPR036259">
    <property type="entry name" value="MFS_trans_sf"/>
</dbReference>
<evidence type="ECO:0000313" key="9">
    <source>
        <dbReference type="Proteomes" id="UP000054771"/>
    </source>
</evidence>
<feature type="transmembrane region" description="Helical" evidence="6">
    <location>
        <begin position="121"/>
        <end position="143"/>
    </location>
</feature>
<dbReference type="AlphaFoldDB" id="A0A0U5GKE9"/>
<dbReference type="Gene3D" id="1.20.1250.20">
    <property type="entry name" value="MFS general substrate transporter like domains"/>
    <property type="match status" value="1"/>
</dbReference>
<evidence type="ECO:0000313" key="8">
    <source>
        <dbReference type="EMBL" id="CEN59977.1"/>
    </source>
</evidence>
<feature type="transmembrane region" description="Helical" evidence="6">
    <location>
        <begin position="332"/>
        <end position="353"/>
    </location>
</feature>
<evidence type="ECO:0000259" key="7">
    <source>
        <dbReference type="PROSITE" id="PS50850"/>
    </source>
</evidence>
<keyword evidence="3 6" id="KW-0812">Transmembrane</keyword>
<dbReference type="OMA" id="TYGSECI"/>
<dbReference type="InterPro" id="IPR020846">
    <property type="entry name" value="MFS_dom"/>
</dbReference>
<proteinExistence type="inferred from homology"/>
<evidence type="ECO:0000256" key="6">
    <source>
        <dbReference type="SAM" id="Phobius"/>
    </source>
</evidence>
<dbReference type="PANTHER" id="PTHR48022">
    <property type="entry name" value="PLASTIDIC GLUCOSE TRANSPORTER 4"/>
    <property type="match status" value="1"/>
</dbReference>
<protein>
    <recommendedName>
        <fullName evidence="7">Major facilitator superfamily (MFS) profile domain-containing protein</fullName>
    </recommendedName>
</protein>
<name>A0A0U5GKE9_ASPCI</name>
<dbReference type="SUPFAM" id="SSF103473">
    <property type="entry name" value="MFS general substrate transporter"/>
    <property type="match status" value="1"/>
</dbReference>
<dbReference type="STRING" id="454130.A0A0U5GKE9"/>
<organism evidence="8 9">
    <name type="scientific">Aspergillus calidoustus</name>
    <dbReference type="NCBI Taxonomy" id="454130"/>
    <lineage>
        <taxon>Eukaryota</taxon>
        <taxon>Fungi</taxon>
        <taxon>Dikarya</taxon>
        <taxon>Ascomycota</taxon>
        <taxon>Pezizomycotina</taxon>
        <taxon>Eurotiomycetes</taxon>
        <taxon>Eurotiomycetidae</taxon>
        <taxon>Eurotiales</taxon>
        <taxon>Aspergillaceae</taxon>
        <taxon>Aspergillus</taxon>
        <taxon>Aspergillus subgen. Nidulantes</taxon>
    </lineage>
</organism>
<feature type="transmembrane region" description="Helical" evidence="6">
    <location>
        <begin position="365"/>
        <end position="383"/>
    </location>
</feature>
<feature type="transmembrane region" description="Helical" evidence="6">
    <location>
        <begin position="149"/>
        <end position="170"/>
    </location>
</feature>
<keyword evidence="5 6" id="KW-0472">Membrane</keyword>
<dbReference type="OrthoDB" id="6133115at2759"/>
<sequence length="534" mass="57386">MTSASCDMKPNRAVHLEDTRSLPPAGIDIRLGDYRATRTMVVFSIWISISAWISVFDFTYGGVVLTMPAFKRSFGHCESDGCQLSASQQSLMSVTSIFIAVGGASGGLVATFLGRRGTMQVGSLVTAVGAAGMLGTAGSYLNYMVCKCLGAIGIGLLYSNGPIYGAECVFPKQRGFLLGLFNVGQALGSLTAAGVCVGTAYLPSDWAWKTPIACQIPLGLIFAATLCYFPESPRWLLLNKKRDPARHSLSRFYHMEPDCETISLQLDTIQDHLEREQATSGSVEALEIFNSANRWRTLVSALILVGLAISGIAFITPYSTLFLANVGVTNPYLVNVYIGLCTFAGALLGPFLIESVGRRRTMLSGYTGMGLCMLIFAAANSALGEDNPTAQRVLVAFICIWSFTFGGSVGPASWVASPEMHSVRLRTHGQAFSTALYQVFSFAASFWSPYMLDAQYGRMGARVGYFYFGVSGAVLVLVFLLMPETARLSLEQVDDYFGGGKPAWRTSLRENKLIASGLHLDCGAVGMVEAGSKL</sequence>
<dbReference type="InterPro" id="IPR005828">
    <property type="entry name" value="MFS_sugar_transport-like"/>
</dbReference>
<evidence type="ECO:0000256" key="4">
    <source>
        <dbReference type="ARBA" id="ARBA00022989"/>
    </source>
</evidence>
<feature type="transmembrane region" description="Helical" evidence="6">
    <location>
        <begin position="40"/>
        <end position="70"/>
    </location>
</feature>